<evidence type="ECO:0000256" key="1">
    <source>
        <dbReference type="SAM" id="MobiDB-lite"/>
    </source>
</evidence>
<accession>A0A0A9ETJ2</accession>
<organism evidence="2">
    <name type="scientific">Arundo donax</name>
    <name type="common">Giant reed</name>
    <name type="synonym">Donax arundinaceus</name>
    <dbReference type="NCBI Taxonomy" id="35708"/>
    <lineage>
        <taxon>Eukaryota</taxon>
        <taxon>Viridiplantae</taxon>
        <taxon>Streptophyta</taxon>
        <taxon>Embryophyta</taxon>
        <taxon>Tracheophyta</taxon>
        <taxon>Spermatophyta</taxon>
        <taxon>Magnoliopsida</taxon>
        <taxon>Liliopsida</taxon>
        <taxon>Poales</taxon>
        <taxon>Poaceae</taxon>
        <taxon>PACMAD clade</taxon>
        <taxon>Arundinoideae</taxon>
        <taxon>Arundineae</taxon>
        <taxon>Arundo</taxon>
    </lineage>
</organism>
<sequence>MSPRLLYRPSSKEEVQKGKAENFLGGPVTFCCAYASSAATAAASTTAHLHSNPSPAASASPSPSTRRNAPTAAARSA</sequence>
<proteinExistence type="predicted"/>
<name>A0A0A9ETJ2_ARUDO</name>
<dbReference type="AlphaFoldDB" id="A0A0A9ETJ2"/>
<evidence type="ECO:0000313" key="2">
    <source>
        <dbReference type="EMBL" id="JAE01176.1"/>
    </source>
</evidence>
<dbReference type="EMBL" id="GBRH01196720">
    <property type="protein sequence ID" value="JAE01176.1"/>
    <property type="molecule type" value="Transcribed_RNA"/>
</dbReference>
<protein>
    <submittedName>
        <fullName evidence="2">Uncharacterized protein</fullName>
    </submittedName>
</protein>
<reference evidence="2" key="1">
    <citation type="submission" date="2014-09" db="EMBL/GenBank/DDBJ databases">
        <authorList>
            <person name="Magalhaes I.L.F."/>
            <person name="Oliveira U."/>
            <person name="Santos F.R."/>
            <person name="Vidigal T.H.D.A."/>
            <person name="Brescovit A.D."/>
            <person name="Santos A.J."/>
        </authorList>
    </citation>
    <scope>NUCLEOTIDE SEQUENCE</scope>
    <source>
        <tissue evidence="2">Shoot tissue taken approximately 20 cm above the soil surface</tissue>
    </source>
</reference>
<feature type="region of interest" description="Disordered" evidence="1">
    <location>
        <begin position="46"/>
        <end position="77"/>
    </location>
</feature>
<feature type="compositionally biased region" description="Low complexity" evidence="1">
    <location>
        <begin position="46"/>
        <end position="71"/>
    </location>
</feature>
<reference evidence="2" key="2">
    <citation type="journal article" date="2015" name="Data Brief">
        <title>Shoot transcriptome of the giant reed, Arundo donax.</title>
        <authorList>
            <person name="Barrero R.A."/>
            <person name="Guerrero F.D."/>
            <person name="Moolhuijzen P."/>
            <person name="Goolsby J.A."/>
            <person name="Tidwell J."/>
            <person name="Bellgard S.E."/>
            <person name="Bellgard M.I."/>
        </authorList>
    </citation>
    <scope>NUCLEOTIDE SEQUENCE</scope>
    <source>
        <tissue evidence="2">Shoot tissue taken approximately 20 cm above the soil surface</tissue>
    </source>
</reference>